<keyword evidence="3 6" id="KW-0540">Nuclease</keyword>
<dbReference type="HAMAP" id="MF_01468">
    <property type="entry name" value="RNase_Mini_III"/>
    <property type="match status" value="1"/>
</dbReference>
<keyword evidence="4 6" id="KW-0255">Endonuclease</keyword>
<reference evidence="8" key="2">
    <citation type="journal article" date="2021" name="PeerJ">
        <title>Extensive microbial diversity within the chicken gut microbiome revealed by metagenomics and culture.</title>
        <authorList>
            <person name="Gilroy R."/>
            <person name="Ravi A."/>
            <person name="Getino M."/>
            <person name="Pursley I."/>
            <person name="Horton D.L."/>
            <person name="Alikhan N.F."/>
            <person name="Baker D."/>
            <person name="Gharbi K."/>
            <person name="Hall N."/>
            <person name="Watson M."/>
            <person name="Adriaenssens E.M."/>
            <person name="Foster-Nyarko E."/>
            <person name="Jarju S."/>
            <person name="Secka A."/>
            <person name="Antonio M."/>
            <person name="Oren A."/>
            <person name="Chaudhuri R.R."/>
            <person name="La Ragione R."/>
            <person name="Hildebrand F."/>
            <person name="Pallen M.J."/>
        </authorList>
    </citation>
    <scope>NUCLEOTIDE SEQUENCE</scope>
    <source>
        <strain evidence="8">1063</strain>
    </source>
</reference>
<keyword evidence="6" id="KW-0460">Magnesium</keyword>
<dbReference type="Proteomes" id="UP000824088">
    <property type="component" value="Unassembled WGS sequence"/>
</dbReference>
<comment type="function">
    <text evidence="6">Involved in correct processing of both the 5' and 3' ends of 23S rRNA precursor. Processes 30S rRNA precursor transcript even in absence of ribonuclease 3 (Rnc); Rnc processes 30S rRNA into smaller rRNA precursors.</text>
</comment>
<dbReference type="GO" id="GO:0019843">
    <property type="term" value="F:rRNA binding"/>
    <property type="evidence" value="ECO:0007669"/>
    <property type="project" value="UniProtKB-UniRule"/>
</dbReference>
<feature type="active site" evidence="6">
    <location>
        <position position="33"/>
    </location>
</feature>
<evidence type="ECO:0000256" key="2">
    <source>
        <dbReference type="ARBA" id="ARBA00022552"/>
    </source>
</evidence>
<keyword evidence="6" id="KW-0963">Cytoplasm</keyword>
<comment type="similarity">
    <text evidence="6">Belongs to the MrnC RNase family.</text>
</comment>
<comment type="subunit">
    <text evidence="6">Homodimer.</text>
</comment>
<comment type="subcellular location">
    <subcellularLocation>
        <location evidence="6">Cytoplasm</location>
    </subcellularLocation>
</comment>
<feature type="domain" description="RNase III" evidence="7">
    <location>
        <begin position="27"/>
        <end position="124"/>
    </location>
</feature>
<comment type="caution">
    <text evidence="8">The sequence shown here is derived from an EMBL/GenBank/DDBJ whole genome shotgun (WGS) entry which is preliminary data.</text>
</comment>
<dbReference type="EC" id="3.1.26.-" evidence="6"/>
<dbReference type="AlphaFoldDB" id="A0A9D1HT73"/>
<evidence type="ECO:0000256" key="4">
    <source>
        <dbReference type="ARBA" id="ARBA00022759"/>
    </source>
</evidence>
<reference evidence="8" key="1">
    <citation type="submission" date="2020-10" db="EMBL/GenBank/DDBJ databases">
        <authorList>
            <person name="Gilroy R."/>
        </authorList>
    </citation>
    <scope>NUCLEOTIDE SEQUENCE</scope>
    <source>
        <strain evidence="8">1063</strain>
    </source>
</reference>
<name>A0A9D1HT73_9FIRM</name>
<evidence type="ECO:0000256" key="3">
    <source>
        <dbReference type="ARBA" id="ARBA00022722"/>
    </source>
</evidence>
<dbReference type="GO" id="GO:0005737">
    <property type="term" value="C:cytoplasm"/>
    <property type="evidence" value="ECO:0007669"/>
    <property type="project" value="UniProtKB-SubCell"/>
</dbReference>
<evidence type="ECO:0000259" key="7">
    <source>
        <dbReference type="Pfam" id="PF00636"/>
    </source>
</evidence>
<keyword evidence="2 6" id="KW-0698">rRNA processing</keyword>
<keyword evidence="6" id="KW-0694">RNA-binding</keyword>
<keyword evidence="5 6" id="KW-0378">Hydrolase</keyword>
<dbReference type="InterPro" id="IPR000999">
    <property type="entry name" value="RNase_III_dom"/>
</dbReference>
<keyword evidence="1 6" id="KW-0690">Ribosome biogenesis</keyword>
<dbReference type="Gene3D" id="1.10.1520.10">
    <property type="entry name" value="Ribonuclease III domain"/>
    <property type="match status" value="1"/>
</dbReference>
<comment type="cofactor">
    <cofactor evidence="6">
        <name>Mg(2+)</name>
        <dbReference type="ChEBI" id="CHEBI:18420"/>
    </cofactor>
</comment>
<proteinExistence type="inferred from homology"/>
<evidence type="ECO:0000256" key="1">
    <source>
        <dbReference type="ARBA" id="ARBA00022517"/>
    </source>
</evidence>
<keyword evidence="6" id="KW-0699">rRNA-binding</keyword>
<protein>
    <recommendedName>
        <fullName evidence="6">Mini-ribonuclease 3</fullName>
        <shortName evidence="6">Mini-3</shortName>
        <shortName evidence="6">Mini-RNase 3</shortName>
        <ecNumber evidence="6">3.1.26.-</ecNumber>
    </recommendedName>
    <alternativeName>
        <fullName evidence="6">Mini-RNase III</fullName>
        <shortName evidence="6">Mini-III</shortName>
    </alternativeName>
</protein>
<dbReference type="EMBL" id="DVMN01000118">
    <property type="protein sequence ID" value="HIU21872.1"/>
    <property type="molecule type" value="Genomic_DNA"/>
</dbReference>
<evidence type="ECO:0000313" key="8">
    <source>
        <dbReference type="EMBL" id="HIU21872.1"/>
    </source>
</evidence>
<dbReference type="Pfam" id="PF00636">
    <property type="entry name" value="Ribonuclease_3"/>
    <property type="match status" value="1"/>
</dbReference>
<dbReference type="PANTHER" id="PTHR34276">
    <property type="entry name" value="MINI-RIBONUCLEASE 3"/>
    <property type="match status" value="1"/>
</dbReference>
<dbReference type="SUPFAM" id="SSF69065">
    <property type="entry name" value="RNase III domain-like"/>
    <property type="match status" value="1"/>
</dbReference>
<evidence type="ECO:0000313" key="9">
    <source>
        <dbReference type="Proteomes" id="UP000824088"/>
    </source>
</evidence>
<dbReference type="GO" id="GO:0004525">
    <property type="term" value="F:ribonuclease III activity"/>
    <property type="evidence" value="ECO:0007669"/>
    <property type="project" value="InterPro"/>
</dbReference>
<dbReference type="GO" id="GO:0006364">
    <property type="term" value="P:rRNA processing"/>
    <property type="evidence" value="ECO:0007669"/>
    <property type="project" value="UniProtKB-UniRule"/>
</dbReference>
<evidence type="ECO:0000256" key="6">
    <source>
        <dbReference type="HAMAP-Rule" id="MF_01468"/>
    </source>
</evidence>
<evidence type="ECO:0000256" key="5">
    <source>
        <dbReference type="ARBA" id="ARBA00022801"/>
    </source>
</evidence>
<dbReference type="InterPro" id="IPR008226">
    <property type="entry name" value="Mini3_fam"/>
</dbReference>
<dbReference type="InterPro" id="IPR036389">
    <property type="entry name" value="RNase_III_sf"/>
</dbReference>
<gene>
    <name evidence="6" type="primary">mrnC</name>
    <name evidence="8" type="ORF">IAD51_06585</name>
</gene>
<organism evidence="8 9">
    <name type="scientific">Candidatus Limadaptatus stercorigallinarum</name>
    <dbReference type="NCBI Taxonomy" id="2840845"/>
    <lineage>
        <taxon>Bacteria</taxon>
        <taxon>Bacillati</taxon>
        <taxon>Bacillota</taxon>
        <taxon>Clostridia</taxon>
        <taxon>Eubacteriales</taxon>
        <taxon>Candidatus Limadaptatus</taxon>
    </lineage>
</organism>
<dbReference type="PANTHER" id="PTHR34276:SF1">
    <property type="entry name" value="MINI-RIBONUCLEASE 3"/>
    <property type="match status" value="1"/>
</dbReference>
<dbReference type="PIRSF" id="PIRSF005520">
    <property type="entry name" value="UCP005520"/>
    <property type="match status" value="1"/>
</dbReference>
<accession>A0A9D1HT73</accession>
<sequence length="144" mass="15729">MKDLEHAAFSLLTPVPRTDAASMHPMSLAFVGDAVQSLYMRTAVTVAGGGKTGALHREVTRAVNAVSQAAASARISPLFDETEADIFRRARNCHIQTSAKHAEPAEYRRASGLEAVFGYLYLTGQTERLVRFLDMAAEEEEKQC</sequence>